<dbReference type="InterPro" id="IPR036249">
    <property type="entry name" value="Thioredoxin-like_sf"/>
</dbReference>
<dbReference type="SUPFAM" id="SSF52833">
    <property type="entry name" value="Thioredoxin-like"/>
    <property type="match status" value="1"/>
</dbReference>
<dbReference type="AlphaFoldDB" id="A0A5M6DC77"/>
<protein>
    <submittedName>
        <fullName evidence="6">TlpA family protein disulfide reductase</fullName>
    </submittedName>
</protein>
<evidence type="ECO:0000313" key="6">
    <source>
        <dbReference type="EMBL" id="KAA5545154.1"/>
    </source>
</evidence>
<dbReference type="InterPro" id="IPR013766">
    <property type="entry name" value="Thioredoxin_domain"/>
</dbReference>
<evidence type="ECO:0000256" key="2">
    <source>
        <dbReference type="ARBA" id="ARBA00022748"/>
    </source>
</evidence>
<dbReference type="PANTHER" id="PTHR42852">
    <property type="entry name" value="THIOL:DISULFIDE INTERCHANGE PROTEIN DSBE"/>
    <property type="match status" value="1"/>
</dbReference>
<dbReference type="GO" id="GO:0016491">
    <property type="term" value="F:oxidoreductase activity"/>
    <property type="evidence" value="ECO:0007669"/>
    <property type="project" value="InterPro"/>
</dbReference>
<dbReference type="PANTHER" id="PTHR42852:SF6">
    <property type="entry name" value="THIOL:DISULFIDE INTERCHANGE PROTEIN DSBE"/>
    <property type="match status" value="1"/>
</dbReference>
<dbReference type="Pfam" id="PF08534">
    <property type="entry name" value="Redoxin"/>
    <property type="match status" value="1"/>
</dbReference>
<dbReference type="RefSeq" id="WP_150075422.1">
    <property type="nucleotide sequence ID" value="NZ_VWOX01000003.1"/>
</dbReference>
<dbReference type="EMBL" id="VWOX01000003">
    <property type="protein sequence ID" value="KAA5545154.1"/>
    <property type="molecule type" value="Genomic_DNA"/>
</dbReference>
<dbReference type="InterPro" id="IPR013740">
    <property type="entry name" value="Redoxin"/>
</dbReference>
<dbReference type="Gene3D" id="3.40.30.10">
    <property type="entry name" value="Glutaredoxin"/>
    <property type="match status" value="1"/>
</dbReference>
<evidence type="ECO:0000313" key="7">
    <source>
        <dbReference type="Proteomes" id="UP000324479"/>
    </source>
</evidence>
<keyword evidence="3" id="KW-1015">Disulfide bond</keyword>
<organism evidence="6 7">
    <name type="scientific">Roseiconus nitratireducens</name>
    <dbReference type="NCBI Taxonomy" id="2605748"/>
    <lineage>
        <taxon>Bacteria</taxon>
        <taxon>Pseudomonadati</taxon>
        <taxon>Planctomycetota</taxon>
        <taxon>Planctomycetia</taxon>
        <taxon>Pirellulales</taxon>
        <taxon>Pirellulaceae</taxon>
        <taxon>Roseiconus</taxon>
    </lineage>
</organism>
<feature type="domain" description="Thioredoxin" evidence="5">
    <location>
        <begin position="335"/>
        <end position="498"/>
    </location>
</feature>
<evidence type="ECO:0000256" key="3">
    <source>
        <dbReference type="ARBA" id="ARBA00023157"/>
    </source>
</evidence>
<dbReference type="CDD" id="cd02966">
    <property type="entry name" value="TlpA_like_family"/>
    <property type="match status" value="1"/>
</dbReference>
<evidence type="ECO:0000259" key="5">
    <source>
        <dbReference type="PROSITE" id="PS51352"/>
    </source>
</evidence>
<dbReference type="PROSITE" id="PS51352">
    <property type="entry name" value="THIOREDOXIN_2"/>
    <property type="match status" value="1"/>
</dbReference>
<sequence length="502" mass="56074">MSTTPSIAKDGHYRKGRLCYAIVLLVAIVFLVSPNRILAQQEAADDTATQAESDDDQVEAFDPREFAELLSQRKLDQAAQMLQQAREGSEDDPQWWSPNLNLAMAQIRTDRAAGLERLRDQYDQMLQAEQIPRDALRMFPLICQYLGAMSSDVDQTLGLIDRGIDKLQSINSEQATSTLTTMRTLKAQTLSRADRADEAKAMFDQLLAEAEDAQPNEFLRTAGTYLQLLGSDYPDAAADVQSRAEKVATTMISSDQRTSSDLMSYLNFMTSVANYQRRDDPEQSAETLNRLSSEIEEFSEGVKGAEARVLEMYASRINSMRKSMESEIKRAELIGTEAAEFPDVAYVAMDEASLSDLRGKVVLLDFWAVWCGPCIATFPHLIEWQEKYADDGLVIIGVTRPYNYRWDEEADRAVRSGSDSEVSFEDELAMLEKFRESHELQHGFVVAKPGENYSSKFMVTGIPQAVLIDQEGKIQMIKVGSGEQNAKALEGKIRELLGVTGS</sequence>
<name>A0A5M6DC77_9BACT</name>
<evidence type="ECO:0000256" key="1">
    <source>
        <dbReference type="ARBA" id="ARBA00004196"/>
    </source>
</evidence>
<keyword evidence="7" id="KW-1185">Reference proteome</keyword>
<evidence type="ECO:0000256" key="4">
    <source>
        <dbReference type="ARBA" id="ARBA00023284"/>
    </source>
</evidence>
<dbReference type="Proteomes" id="UP000324479">
    <property type="component" value="Unassembled WGS sequence"/>
</dbReference>
<proteinExistence type="predicted"/>
<dbReference type="InterPro" id="IPR050553">
    <property type="entry name" value="Thioredoxin_ResA/DsbE_sf"/>
</dbReference>
<comment type="subcellular location">
    <subcellularLocation>
        <location evidence="1">Cell envelope</location>
    </subcellularLocation>
</comment>
<reference evidence="6 7" key="1">
    <citation type="submission" date="2019-08" db="EMBL/GenBank/DDBJ databases">
        <authorList>
            <person name="Dhanesh K."/>
            <person name="Kumar G."/>
            <person name="Sasikala C."/>
            <person name="Venkata Ramana C."/>
        </authorList>
    </citation>
    <scope>NUCLEOTIDE SEQUENCE [LARGE SCALE GENOMIC DNA]</scope>
    <source>
        <strain evidence="6 7">JC645</strain>
    </source>
</reference>
<gene>
    <name evidence="6" type="ORF">FYK55_05630</name>
</gene>
<comment type="caution">
    <text evidence="6">The sequence shown here is derived from an EMBL/GenBank/DDBJ whole genome shotgun (WGS) entry which is preliminary data.</text>
</comment>
<keyword evidence="4" id="KW-0676">Redox-active center</keyword>
<keyword evidence="2" id="KW-0201">Cytochrome c-type biogenesis</keyword>
<accession>A0A5M6DC77</accession>
<dbReference type="GO" id="GO:0030313">
    <property type="term" value="C:cell envelope"/>
    <property type="evidence" value="ECO:0007669"/>
    <property type="project" value="UniProtKB-SubCell"/>
</dbReference>
<dbReference type="GO" id="GO:0017004">
    <property type="term" value="P:cytochrome complex assembly"/>
    <property type="evidence" value="ECO:0007669"/>
    <property type="project" value="UniProtKB-KW"/>
</dbReference>